<protein>
    <submittedName>
        <fullName evidence="4">Outer membrane beta-barrel protein</fullName>
    </submittedName>
</protein>
<reference evidence="5" key="1">
    <citation type="submission" date="2024-04" db="EMBL/GenBank/DDBJ databases">
        <title>Phylogenomic analyses of a clade within the roseobacter group suggest taxonomic reassignments of species of the genera Aestuariivita, Citreicella, Loktanella, Nautella, Pelagibaca, Ruegeria, Thalassobius, Thiobacimonas and Tropicibacter, and the proposal o.</title>
        <authorList>
            <person name="Jeon C.O."/>
        </authorList>
    </citation>
    <scope>NUCLEOTIDE SEQUENCE [LARGE SCALE GENOMIC DNA]</scope>
    <source>
        <strain evidence="5">BS5-3</strain>
    </source>
</reference>
<proteinExistence type="predicted"/>
<dbReference type="EMBL" id="CP150951">
    <property type="protein sequence ID" value="WZC48159.1"/>
    <property type="molecule type" value="Genomic_DNA"/>
</dbReference>
<dbReference type="Proteomes" id="UP001440612">
    <property type="component" value="Chromosome"/>
</dbReference>
<dbReference type="RefSeq" id="WP_341366278.1">
    <property type="nucleotide sequence ID" value="NZ_CP150951.2"/>
</dbReference>
<dbReference type="InterPro" id="IPR027385">
    <property type="entry name" value="Beta-barrel_OMP"/>
</dbReference>
<dbReference type="SUPFAM" id="SSF56925">
    <property type="entry name" value="OMPA-like"/>
    <property type="match status" value="1"/>
</dbReference>
<dbReference type="Gene3D" id="2.40.160.60">
    <property type="entry name" value="Outer membrane protein transport protein (OMPP1/FadL/TodX)"/>
    <property type="match status" value="1"/>
</dbReference>
<gene>
    <name evidence="4" type="ORF">AABB29_14945</name>
</gene>
<accession>A0ABZ2V273</accession>
<evidence type="ECO:0000313" key="4">
    <source>
        <dbReference type="EMBL" id="WZC48159.1"/>
    </source>
</evidence>
<evidence type="ECO:0000256" key="1">
    <source>
        <dbReference type="ARBA" id="ARBA00022729"/>
    </source>
</evidence>
<keyword evidence="1 2" id="KW-0732">Signal</keyword>
<evidence type="ECO:0000256" key="2">
    <source>
        <dbReference type="SAM" id="SignalP"/>
    </source>
</evidence>
<name>A0ABZ2V273_9RHOB</name>
<dbReference type="InterPro" id="IPR011250">
    <property type="entry name" value="OMP/PagP_B-barrel"/>
</dbReference>
<dbReference type="Pfam" id="PF13505">
    <property type="entry name" value="OMP_b-brl"/>
    <property type="match status" value="1"/>
</dbReference>
<organism evidence="4 5">
    <name type="scientific">Yoonia phaeophyticola</name>
    <dbReference type="NCBI Taxonomy" id="3137369"/>
    <lineage>
        <taxon>Bacteria</taxon>
        <taxon>Pseudomonadati</taxon>
        <taxon>Pseudomonadota</taxon>
        <taxon>Alphaproteobacteria</taxon>
        <taxon>Rhodobacterales</taxon>
        <taxon>Paracoccaceae</taxon>
        <taxon>Yoonia</taxon>
    </lineage>
</organism>
<feature type="signal peptide" evidence="2">
    <location>
        <begin position="1"/>
        <end position="21"/>
    </location>
</feature>
<keyword evidence="5" id="KW-1185">Reference proteome</keyword>
<feature type="chain" id="PRO_5046449685" evidence="2">
    <location>
        <begin position="22"/>
        <end position="189"/>
    </location>
</feature>
<sequence length="189" mass="20000">MLKTYSLALAAAMTIPTTASADWSGRYAGGSFGTASNLEQEINVTPFIDYEFADRSTFGAFFGSRTENGNFVYGGEFALEFLGDDDDDEASTPGSDINYIFDMKGTAGTSLGDALIYGIVSISIAGGNYDSVNDMSAGGFGIGAGAAYKFGDDFSIGAEYLTRSLSEEFVEGTYDVTAETITLRAAYHF</sequence>
<evidence type="ECO:0000313" key="5">
    <source>
        <dbReference type="Proteomes" id="UP001440612"/>
    </source>
</evidence>
<evidence type="ECO:0000259" key="3">
    <source>
        <dbReference type="Pfam" id="PF13505"/>
    </source>
</evidence>
<feature type="domain" description="Outer membrane protein beta-barrel" evidence="3">
    <location>
        <begin position="6"/>
        <end position="189"/>
    </location>
</feature>